<keyword evidence="4" id="KW-0233">DNA recombination</keyword>
<keyword evidence="3 5" id="KW-0238">DNA-binding</keyword>
<dbReference type="InterPro" id="IPR011010">
    <property type="entry name" value="DNA_brk_join_enz"/>
</dbReference>
<dbReference type="PANTHER" id="PTHR30629:SF2">
    <property type="entry name" value="PROPHAGE INTEGRASE INTS-RELATED"/>
    <property type="match status" value="1"/>
</dbReference>
<dbReference type="RefSeq" id="WP_111733495.1">
    <property type="nucleotide sequence ID" value="NZ_CP037900.1"/>
</dbReference>
<dbReference type="Pfam" id="PF13356">
    <property type="entry name" value="Arm-DNA-bind_3"/>
    <property type="match status" value="1"/>
</dbReference>
<dbReference type="InterPro" id="IPR013762">
    <property type="entry name" value="Integrase-like_cat_sf"/>
</dbReference>
<evidence type="ECO:0000259" key="7">
    <source>
        <dbReference type="PROSITE" id="PS51898"/>
    </source>
</evidence>
<gene>
    <name evidence="9" type="ORF">DDF84_011980</name>
</gene>
<evidence type="ECO:0000256" key="5">
    <source>
        <dbReference type="PROSITE-ProRule" id="PRU01248"/>
    </source>
</evidence>
<comment type="similarity">
    <text evidence="1">Belongs to the 'phage' integrase family.</text>
</comment>
<dbReference type="InterPro" id="IPR038488">
    <property type="entry name" value="Integrase_DNA-bd_sf"/>
</dbReference>
<name>A0A482ITC2_9BURK</name>
<dbReference type="Pfam" id="PF00589">
    <property type="entry name" value="Phage_integrase"/>
    <property type="match status" value="1"/>
</dbReference>
<sequence length="440" mass="50648">MPRLTEVQLKSARPGEKSRKLYDEKGLFLLVNPDGSMYWRVRYFLDGKEKLTQLGVYRSKGTERVTMRLSDARERRDKLRDMLSRGTDPAAHRQAESARLKLETERARAAARESRQQRRSAAASEKVAAEDAKRTVRVVAEEWLESYRPGWSIKHAHQNYQSLRDHVYPLLGSRPIRSIGTADILGVLQSLLTEGKAETARRVRQRLAGIFQFASLREYIDRDPVPLVAKEFTKLRSQALKLNPSESFACIDKQELPALLRVMGEYPGVVVRLALRLMMLTLARTIEIRGATWKEFHNLDTTEPIWRIPAERMKASRAHDVPLSPQAVDLLKELRQLTGDCHHLFPHERKHDKPLSENAMLYALWSMGYRGRMTGHGFRALGSTILNEAGFRTAVIERALAHEITDKVEAAYNRAEYLQERREMLQWYSNYLQQLESTSD</sequence>
<dbReference type="AlphaFoldDB" id="A0A482ITC2"/>
<dbReference type="InterPro" id="IPR025166">
    <property type="entry name" value="Integrase_DNA_bind_dom"/>
</dbReference>
<dbReference type="CDD" id="cd00801">
    <property type="entry name" value="INT_P4_C"/>
    <property type="match status" value="1"/>
</dbReference>
<dbReference type="OrthoDB" id="9775880at2"/>
<dbReference type="InterPro" id="IPR053876">
    <property type="entry name" value="Phage_int_M"/>
</dbReference>
<evidence type="ECO:0000256" key="2">
    <source>
        <dbReference type="ARBA" id="ARBA00022908"/>
    </source>
</evidence>
<dbReference type="InterPro" id="IPR044068">
    <property type="entry name" value="CB"/>
</dbReference>
<feature type="region of interest" description="Disordered" evidence="6">
    <location>
        <begin position="82"/>
        <end position="127"/>
    </location>
</feature>
<dbReference type="Pfam" id="PF22022">
    <property type="entry name" value="Phage_int_M"/>
    <property type="match status" value="1"/>
</dbReference>
<feature type="domain" description="Tyr recombinase" evidence="7">
    <location>
        <begin position="246"/>
        <end position="426"/>
    </location>
</feature>
<dbReference type="InterPro" id="IPR010998">
    <property type="entry name" value="Integrase_recombinase_N"/>
</dbReference>
<dbReference type="InterPro" id="IPR050808">
    <property type="entry name" value="Phage_Integrase"/>
</dbReference>
<dbReference type="PROSITE" id="PS51898">
    <property type="entry name" value="TYR_RECOMBINASE"/>
    <property type="match status" value="1"/>
</dbReference>
<dbReference type="GO" id="GO:0003677">
    <property type="term" value="F:DNA binding"/>
    <property type="evidence" value="ECO:0007669"/>
    <property type="project" value="UniProtKB-UniRule"/>
</dbReference>
<reference evidence="9 10" key="1">
    <citation type="submission" date="2019-03" db="EMBL/GenBank/DDBJ databases">
        <title>Comparative insights into the high quality Complete genome sequence of highly metal resistant Cupriavidus metallidurans strain BS1 isolated from a gold-copper mine.</title>
        <authorList>
            <person name="Mazhar H.S."/>
            <person name="Rensing C."/>
        </authorList>
    </citation>
    <scope>NUCLEOTIDE SEQUENCE [LARGE SCALE GENOMIC DNA]</scope>
    <source>
        <strain evidence="9 10">BS1</strain>
    </source>
</reference>
<evidence type="ECO:0000259" key="8">
    <source>
        <dbReference type="PROSITE" id="PS51900"/>
    </source>
</evidence>
<dbReference type="PANTHER" id="PTHR30629">
    <property type="entry name" value="PROPHAGE INTEGRASE"/>
    <property type="match status" value="1"/>
</dbReference>
<organism evidence="9 10">
    <name type="scientific">Cupriavidus metallidurans</name>
    <dbReference type="NCBI Taxonomy" id="119219"/>
    <lineage>
        <taxon>Bacteria</taxon>
        <taxon>Pseudomonadati</taxon>
        <taxon>Pseudomonadota</taxon>
        <taxon>Betaproteobacteria</taxon>
        <taxon>Burkholderiales</taxon>
        <taxon>Burkholderiaceae</taxon>
        <taxon>Cupriavidus</taxon>
    </lineage>
</organism>
<feature type="domain" description="Core-binding (CB)" evidence="8">
    <location>
        <begin position="134"/>
        <end position="215"/>
    </location>
</feature>
<evidence type="ECO:0000256" key="6">
    <source>
        <dbReference type="SAM" id="MobiDB-lite"/>
    </source>
</evidence>
<dbReference type="InterPro" id="IPR002104">
    <property type="entry name" value="Integrase_catalytic"/>
</dbReference>
<dbReference type="GO" id="GO:0015074">
    <property type="term" value="P:DNA integration"/>
    <property type="evidence" value="ECO:0007669"/>
    <property type="project" value="UniProtKB-KW"/>
</dbReference>
<dbReference type="PROSITE" id="PS51900">
    <property type="entry name" value="CB"/>
    <property type="match status" value="1"/>
</dbReference>
<feature type="compositionally biased region" description="Basic and acidic residues" evidence="6">
    <location>
        <begin position="90"/>
        <end position="116"/>
    </location>
</feature>
<evidence type="ECO:0000256" key="4">
    <source>
        <dbReference type="ARBA" id="ARBA00023172"/>
    </source>
</evidence>
<proteinExistence type="inferred from homology"/>
<keyword evidence="2" id="KW-0229">DNA integration</keyword>
<dbReference type="Gene3D" id="1.10.443.10">
    <property type="entry name" value="Intergrase catalytic core"/>
    <property type="match status" value="1"/>
</dbReference>
<evidence type="ECO:0000313" key="10">
    <source>
        <dbReference type="Proteomes" id="UP000253772"/>
    </source>
</evidence>
<protein>
    <submittedName>
        <fullName evidence="9">DUF4102 domain-containing protein</fullName>
    </submittedName>
</protein>
<evidence type="ECO:0000313" key="9">
    <source>
        <dbReference type="EMBL" id="QBP10419.1"/>
    </source>
</evidence>
<evidence type="ECO:0000256" key="3">
    <source>
        <dbReference type="ARBA" id="ARBA00023125"/>
    </source>
</evidence>
<dbReference type="EMBL" id="CP037900">
    <property type="protein sequence ID" value="QBP10419.1"/>
    <property type="molecule type" value="Genomic_DNA"/>
</dbReference>
<dbReference type="Proteomes" id="UP000253772">
    <property type="component" value="Chromosome c1"/>
</dbReference>
<dbReference type="SUPFAM" id="SSF56349">
    <property type="entry name" value="DNA breaking-rejoining enzymes"/>
    <property type="match status" value="1"/>
</dbReference>
<dbReference type="GO" id="GO:0006310">
    <property type="term" value="P:DNA recombination"/>
    <property type="evidence" value="ECO:0007669"/>
    <property type="project" value="UniProtKB-KW"/>
</dbReference>
<dbReference type="Gene3D" id="3.30.160.390">
    <property type="entry name" value="Integrase, DNA-binding domain"/>
    <property type="match status" value="1"/>
</dbReference>
<accession>A0A482ITC2</accession>
<dbReference type="Gene3D" id="1.10.150.130">
    <property type="match status" value="1"/>
</dbReference>
<evidence type="ECO:0000256" key="1">
    <source>
        <dbReference type="ARBA" id="ARBA00008857"/>
    </source>
</evidence>